<comment type="caution">
    <text evidence="1">The sequence shown here is derived from an EMBL/GenBank/DDBJ whole genome shotgun (WGS) entry which is preliminary data.</text>
</comment>
<organism evidence="1 2">
    <name type="scientific">Photobacterium frigidiphilum</name>
    <dbReference type="NCBI Taxonomy" id="264736"/>
    <lineage>
        <taxon>Bacteria</taxon>
        <taxon>Pseudomonadati</taxon>
        <taxon>Pseudomonadota</taxon>
        <taxon>Gammaproteobacteria</taxon>
        <taxon>Vibrionales</taxon>
        <taxon>Vibrionaceae</taxon>
        <taxon>Photobacterium</taxon>
    </lineage>
</organism>
<evidence type="ECO:0000313" key="2">
    <source>
        <dbReference type="Proteomes" id="UP000240987"/>
    </source>
</evidence>
<proteinExistence type="predicted"/>
<accession>A0A2T3JA75</accession>
<protein>
    <submittedName>
        <fullName evidence="1">Uncharacterized protein</fullName>
    </submittedName>
</protein>
<evidence type="ECO:0000313" key="1">
    <source>
        <dbReference type="EMBL" id="PSU45749.1"/>
    </source>
</evidence>
<dbReference type="EMBL" id="PYMJ01000027">
    <property type="protein sequence ID" value="PSU45749.1"/>
    <property type="molecule type" value="Genomic_DNA"/>
</dbReference>
<dbReference type="AlphaFoldDB" id="A0A2T3JA75"/>
<sequence>MEHHHIKQADRRGRDVIFTGTLLAETTVNAVAGKRTFRFYRADNGQYVCYRHFHAYRADMADVIQAEGLTDIDTDEMEAFFGANVAFSIFKQANFPHYEYIGRPE</sequence>
<dbReference type="RefSeq" id="WP_107244510.1">
    <property type="nucleotide sequence ID" value="NZ_PYMJ01000027.1"/>
</dbReference>
<name>A0A2T3JA75_9GAMM</name>
<reference evidence="1 2" key="1">
    <citation type="submission" date="2018-01" db="EMBL/GenBank/DDBJ databases">
        <title>Whole genome sequencing of Histamine producing bacteria.</title>
        <authorList>
            <person name="Butler K."/>
        </authorList>
    </citation>
    <scope>NUCLEOTIDE SEQUENCE [LARGE SCALE GENOMIC DNA]</scope>
    <source>
        <strain evidence="1 2">JCM 12947</strain>
    </source>
</reference>
<keyword evidence="2" id="KW-1185">Reference proteome</keyword>
<gene>
    <name evidence="1" type="ORF">C9J12_21135</name>
</gene>
<dbReference type="Proteomes" id="UP000240987">
    <property type="component" value="Unassembled WGS sequence"/>
</dbReference>